<comment type="caution">
    <text evidence="2">The sequence shown here is derived from an EMBL/GenBank/DDBJ whole genome shotgun (WGS) entry which is preliminary data.</text>
</comment>
<dbReference type="InterPro" id="IPR000415">
    <property type="entry name" value="Nitroreductase-like"/>
</dbReference>
<name>A0A8J3ZKF6_9ACTN</name>
<gene>
    <name evidence="2" type="primary">noxC</name>
    <name evidence="2" type="ORF">Vau01_119590</name>
</gene>
<dbReference type="InterPro" id="IPR020051">
    <property type="entry name" value="SagB-type_dehydrogenase"/>
</dbReference>
<dbReference type="AlphaFoldDB" id="A0A8J3ZKF6"/>
<reference evidence="2" key="1">
    <citation type="submission" date="2021-01" db="EMBL/GenBank/DDBJ databases">
        <title>Whole genome shotgun sequence of Virgisporangium aurantiacum NBRC 16421.</title>
        <authorList>
            <person name="Komaki H."/>
            <person name="Tamura T."/>
        </authorList>
    </citation>
    <scope>NUCLEOTIDE SEQUENCE</scope>
    <source>
        <strain evidence="2">NBRC 16421</strain>
    </source>
</reference>
<feature type="domain" description="Nitroreductase" evidence="1">
    <location>
        <begin position="435"/>
        <end position="508"/>
    </location>
</feature>
<proteinExistence type="predicted"/>
<evidence type="ECO:0000313" key="2">
    <source>
        <dbReference type="EMBL" id="GIJ64443.1"/>
    </source>
</evidence>
<dbReference type="InterPro" id="IPR029479">
    <property type="entry name" value="Nitroreductase"/>
</dbReference>
<organism evidence="2 3">
    <name type="scientific">Virgisporangium aurantiacum</name>
    <dbReference type="NCBI Taxonomy" id="175570"/>
    <lineage>
        <taxon>Bacteria</taxon>
        <taxon>Bacillati</taxon>
        <taxon>Actinomycetota</taxon>
        <taxon>Actinomycetes</taxon>
        <taxon>Micromonosporales</taxon>
        <taxon>Micromonosporaceae</taxon>
        <taxon>Virgisporangium</taxon>
    </lineage>
</organism>
<dbReference type="RefSeq" id="WP_204013049.1">
    <property type="nucleotide sequence ID" value="NZ_BOPG01000117.1"/>
</dbReference>
<evidence type="ECO:0000259" key="1">
    <source>
        <dbReference type="Pfam" id="PF00881"/>
    </source>
</evidence>
<keyword evidence="3" id="KW-1185">Reference proteome</keyword>
<dbReference type="SUPFAM" id="SSF55469">
    <property type="entry name" value="FMN-dependent nitroreductase-like"/>
    <property type="match status" value="2"/>
</dbReference>
<dbReference type="GO" id="GO:0016491">
    <property type="term" value="F:oxidoreductase activity"/>
    <property type="evidence" value="ECO:0007669"/>
    <property type="project" value="InterPro"/>
</dbReference>
<dbReference type="EMBL" id="BOPG01000117">
    <property type="protein sequence ID" value="GIJ64443.1"/>
    <property type="molecule type" value="Genomic_DNA"/>
</dbReference>
<accession>A0A8J3ZKF6</accession>
<dbReference type="Proteomes" id="UP000612585">
    <property type="component" value="Unassembled WGS sequence"/>
</dbReference>
<dbReference type="PANTHER" id="PTHR43745">
    <property type="entry name" value="NITROREDUCTASE MJ1384-RELATED"/>
    <property type="match status" value="1"/>
</dbReference>
<evidence type="ECO:0000313" key="3">
    <source>
        <dbReference type="Proteomes" id="UP000612585"/>
    </source>
</evidence>
<sequence>MDTEDPIETASQYLDAIVRRNRSPMEDWDFKPDWADQPRKHNVYPGIGAVPLPAARIALATLEESLVGQLPESNDTFTMPMLYEMLRDSYAYGGRRLAITPNDDSMALPYYPLAVWSRGTASGGGLYPLEIYWVSGPSGPTLPGVYNYSPAQHGVQRLLIGDATGQVRRAIAPAETASDQFLLVTVKFWKNSFKYRSFSYHAVTMDVGTALGTWQLWSRAAGVPLRPLFTFDEEALNRLLGVRTHEESVFAVVPLPCGKNPPSTVRHGAVPELRVAAVPMERSRTVVRHPIVERVHDSTVTVQVADRPPAEQLAAARPRHDDGGGNDAIALAEPCPLRTTVRDALRRRRSSFGRFSAHDGLGQAELGAVLRAGTLGARLVSDVKHPDGTPELTRLAVFANHVDGVAPDVYDYSVATNTLTPLGVGVSTSFLQRTYFLNNYNMEQVAAVVTVLARPHAVLAATGQRGYRVLNAEVGAAAQAMYLAAAAIGIGCGAALGFDNVSYVEHIDSQNDPDRDGDNQEWPLLIIMLGHERRNAPDFHFRLS</sequence>
<protein>
    <submittedName>
        <fullName evidence="2">NADH oxidase</fullName>
    </submittedName>
</protein>
<dbReference type="InterPro" id="IPR052544">
    <property type="entry name" value="Bacteriocin_Proc_Enz"/>
</dbReference>
<dbReference type="PANTHER" id="PTHR43745:SF2">
    <property type="entry name" value="NITROREDUCTASE MJ1384-RELATED"/>
    <property type="match status" value="1"/>
</dbReference>
<dbReference type="Pfam" id="PF00881">
    <property type="entry name" value="Nitroreductase"/>
    <property type="match status" value="1"/>
</dbReference>
<dbReference type="NCBIfam" id="TIGR03605">
    <property type="entry name" value="antibiot_sagB"/>
    <property type="match status" value="1"/>
</dbReference>
<dbReference type="Gene3D" id="3.40.109.10">
    <property type="entry name" value="NADH Oxidase"/>
    <property type="match status" value="2"/>
</dbReference>